<dbReference type="GO" id="GO:0006261">
    <property type="term" value="P:DNA-templated DNA replication"/>
    <property type="evidence" value="ECO:0007669"/>
    <property type="project" value="TreeGrafter"/>
</dbReference>
<dbReference type="GO" id="GO:0046872">
    <property type="term" value="F:metal ion binding"/>
    <property type="evidence" value="ECO:0007669"/>
    <property type="project" value="UniProtKB-KW"/>
</dbReference>
<dbReference type="FunFam" id="3.40.50.300:FF:000014">
    <property type="entry name" value="DNA polymerase III subunit gamma/tau"/>
    <property type="match status" value="1"/>
</dbReference>
<dbReference type="SUPFAM" id="SSF48019">
    <property type="entry name" value="post-AAA+ oligomerization domain-like"/>
    <property type="match status" value="1"/>
</dbReference>
<sequence length="664" mass="68656">MALALYRKYRPQTFAEVIGQEHVTEPLISAINNGRLNHAYLFSGPRGCGKTSSARILARSLNCAKGPTATPCDECESCRALAIGGPGSIDVIEIDAASHGGVDDARELRERAVFAPVNSRFKIYVIDEAHMVSSAGFNALLKLVEEPPDYVMFVFATTEPEKVLPTIRSRTHHYPFRLVPPAAMRGLCERLCEAEGVTIAPEVYPLVIRAGGGSARDTLSVLDQLIAGAGPEGVTYQHAISLLGVTDGGLLDGMCDALANMDGSAGLAAIDQVLEAGHDPRRFATDLLERLRDLIVLNQVPDAKAQGLIDAPAEVLERMTGQALRLGTATLSRMAEIVHDTLSAMRGTTAPRLLLELAVARAVLPAVDDTASGLLQRIEQLERGAVAVPSAAAVAAAPAAPVAPAPSAPVAAPSVPEPKVAPPPTATAPPAAPPSSAPPVAAAPVAPPAATPPAAPPVTPVSAAPPTPPAPAATGDGAPTLSTVRNQWEQIKQAARTRKKTVAAYLMEASVTQVTGSEMVLTFKHQFHANALQSDAAMRVFTEAMAEVVGGKWRVTCEVGDPSGARPSGPAAPPAAAPPTPPAVSAGPAAPPPPAAAPPPAVPRPAPTPPTRPSTIDEPPWPEEAPFDEDEPPPAPPQATSGPRALSMDQAVTMFANKVGARKL</sequence>
<dbReference type="InterPro" id="IPR012763">
    <property type="entry name" value="DNA_pol_III_sug/sutau_N"/>
</dbReference>
<dbReference type="Gene3D" id="1.10.8.60">
    <property type="match status" value="1"/>
</dbReference>
<dbReference type="NCBIfam" id="NF011513">
    <property type="entry name" value="PRK14952.1"/>
    <property type="match status" value="1"/>
</dbReference>
<protein>
    <recommendedName>
        <fullName evidence="11">DNA polymerase III subunit gamma/tau</fullName>
        <ecNumber evidence="11">2.7.7.7</ecNumber>
    </recommendedName>
</protein>
<dbReference type="InterPro" id="IPR003593">
    <property type="entry name" value="AAA+_ATPase"/>
</dbReference>
<reference evidence="14 15" key="1">
    <citation type="submission" date="2019-06" db="EMBL/GenBank/DDBJ databases">
        <title>Sequencing the genomes of 1000 actinobacteria strains.</title>
        <authorList>
            <person name="Klenk H.-P."/>
        </authorList>
    </citation>
    <scope>NUCLEOTIDE SEQUENCE [LARGE SCALE GENOMIC DNA]</scope>
    <source>
        <strain evidence="14 15">DSM 45928</strain>
    </source>
</reference>
<dbReference type="InterPro" id="IPR022754">
    <property type="entry name" value="DNA_pol_III_gamma-3"/>
</dbReference>
<feature type="region of interest" description="Disordered" evidence="12">
    <location>
        <begin position="403"/>
        <end position="480"/>
    </location>
</feature>
<dbReference type="CDD" id="cd00009">
    <property type="entry name" value="AAA"/>
    <property type="match status" value="1"/>
</dbReference>
<feature type="region of interest" description="Disordered" evidence="12">
    <location>
        <begin position="559"/>
        <end position="651"/>
    </location>
</feature>
<evidence type="ECO:0000256" key="9">
    <source>
        <dbReference type="ARBA" id="ARBA00022932"/>
    </source>
</evidence>
<feature type="domain" description="AAA+ ATPase" evidence="13">
    <location>
        <begin position="36"/>
        <end position="179"/>
    </location>
</feature>
<keyword evidence="2 11" id="KW-0808">Transferase</keyword>
<evidence type="ECO:0000256" key="12">
    <source>
        <dbReference type="SAM" id="MobiDB-lite"/>
    </source>
</evidence>
<evidence type="ECO:0000256" key="11">
    <source>
        <dbReference type="RuleBase" id="RU364063"/>
    </source>
</evidence>
<dbReference type="Proteomes" id="UP000317043">
    <property type="component" value="Unassembled WGS sequence"/>
</dbReference>
<proteinExistence type="inferred from homology"/>
<feature type="compositionally biased region" description="Pro residues" evidence="12">
    <location>
        <begin position="570"/>
        <end position="582"/>
    </location>
</feature>
<keyword evidence="4 11" id="KW-0235">DNA replication</keyword>
<comment type="catalytic activity">
    <reaction evidence="10 11">
        <text>DNA(n) + a 2'-deoxyribonucleoside 5'-triphosphate = DNA(n+1) + diphosphate</text>
        <dbReference type="Rhea" id="RHEA:22508"/>
        <dbReference type="Rhea" id="RHEA-COMP:17339"/>
        <dbReference type="Rhea" id="RHEA-COMP:17340"/>
        <dbReference type="ChEBI" id="CHEBI:33019"/>
        <dbReference type="ChEBI" id="CHEBI:61560"/>
        <dbReference type="ChEBI" id="CHEBI:173112"/>
        <dbReference type="EC" id="2.7.7.7"/>
    </reaction>
</comment>
<evidence type="ECO:0000259" key="13">
    <source>
        <dbReference type="SMART" id="SM00382"/>
    </source>
</evidence>
<feature type="compositionally biased region" description="Pro residues" evidence="12">
    <location>
        <begin position="589"/>
        <end position="612"/>
    </location>
</feature>
<dbReference type="PANTHER" id="PTHR11669">
    <property type="entry name" value="REPLICATION FACTOR C / DNA POLYMERASE III GAMMA-TAU SUBUNIT"/>
    <property type="match status" value="1"/>
</dbReference>
<name>A0A543AWE2_9ACTN</name>
<evidence type="ECO:0000256" key="6">
    <source>
        <dbReference type="ARBA" id="ARBA00022741"/>
    </source>
</evidence>
<evidence type="ECO:0000313" key="15">
    <source>
        <dbReference type="Proteomes" id="UP000317043"/>
    </source>
</evidence>
<dbReference type="PRINTS" id="PR01217">
    <property type="entry name" value="PRICHEXTENSN"/>
</dbReference>
<dbReference type="Pfam" id="PF12169">
    <property type="entry name" value="DNA_pol3_gamma3"/>
    <property type="match status" value="1"/>
</dbReference>
<dbReference type="InterPro" id="IPR027417">
    <property type="entry name" value="P-loop_NTPase"/>
</dbReference>
<dbReference type="AlphaFoldDB" id="A0A543AWE2"/>
<comment type="subunit">
    <text evidence="11">DNA polymerase III contains a core (composed of alpha, epsilon and theta chains) that associates with a tau subunit. This core dimerizes to form the POLIII' complex. PolIII' associates with the gamma complex (composed of gamma, delta, delta', psi and chi chains) and with the beta chain to form the complete DNA polymerase III complex.</text>
</comment>
<dbReference type="RefSeq" id="WP_211347655.1">
    <property type="nucleotide sequence ID" value="NZ_JBHTGS010000001.1"/>
</dbReference>
<dbReference type="EC" id="2.7.7.7" evidence="11"/>
<evidence type="ECO:0000256" key="8">
    <source>
        <dbReference type="ARBA" id="ARBA00022840"/>
    </source>
</evidence>
<accession>A0A543AWE2</accession>
<dbReference type="CDD" id="cd18137">
    <property type="entry name" value="HLD_clamp_pol_III_gamma_tau"/>
    <property type="match status" value="1"/>
</dbReference>
<dbReference type="EMBL" id="VFOW01000001">
    <property type="protein sequence ID" value="TQL76895.1"/>
    <property type="molecule type" value="Genomic_DNA"/>
</dbReference>
<keyword evidence="6 11" id="KW-0547">Nucleotide-binding</keyword>
<dbReference type="SUPFAM" id="SSF52540">
    <property type="entry name" value="P-loop containing nucleoside triphosphate hydrolases"/>
    <property type="match status" value="1"/>
</dbReference>
<evidence type="ECO:0000313" key="14">
    <source>
        <dbReference type="EMBL" id="TQL76895.1"/>
    </source>
</evidence>
<comment type="similarity">
    <text evidence="1 11">Belongs to the DnaX/STICHEL family.</text>
</comment>
<dbReference type="InterPro" id="IPR045085">
    <property type="entry name" value="HLD_clamp_pol_III_gamma_tau"/>
</dbReference>
<organism evidence="14 15">
    <name type="scientific">Stackebrandtia endophytica</name>
    <dbReference type="NCBI Taxonomy" id="1496996"/>
    <lineage>
        <taxon>Bacteria</taxon>
        <taxon>Bacillati</taxon>
        <taxon>Actinomycetota</taxon>
        <taxon>Actinomycetes</taxon>
        <taxon>Glycomycetales</taxon>
        <taxon>Glycomycetaceae</taxon>
        <taxon>Stackebrandtia</taxon>
    </lineage>
</organism>
<gene>
    <name evidence="11" type="primary">dnaX</name>
    <name evidence="14" type="ORF">FB566_2438</name>
</gene>
<feature type="compositionally biased region" description="Pro residues" evidence="12">
    <location>
        <begin position="415"/>
        <end position="437"/>
    </location>
</feature>
<dbReference type="NCBIfam" id="NF005846">
    <property type="entry name" value="PRK07764.1-6"/>
    <property type="match status" value="1"/>
</dbReference>
<evidence type="ECO:0000256" key="4">
    <source>
        <dbReference type="ARBA" id="ARBA00022705"/>
    </source>
</evidence>
<dbReference type="Gene3D" id="3.40.50.300">
    <property type="entry name" value="P-loop containing nucleotide triphosphate hydrolases"/>
    <property type="match status" value="1"/>
</dbReference>
<keyword evidence="7" id="KW-0862">Zinc</keyword>
<comment type="function">
    <text evidence="11">DNA polymerase III is a complex, multichain enzyme responsible for most of the replicative synthesis in bacteria. This DNA polymerase also exhibits 3' to 5' exonuclease activity.</text>
</comment>
<dbReference type="GO" id="GO:0005524">
    <property type="term" value="F:ATP binding"/>
    <property type="evidence" value="ECO:0007669"/>
    <property type="project" value="UniProtKB-KW"/>
</dbReference>
<evidence type="ECO:0000256" key="3">
    <source>
        <dbReference type="ARBA" id="ARBA00022695"/>
    </source>
</evidence>
<evidence type="ECO:0000256" key="2">
    <source>
        <dbReference type="ARBA" id="ARBA00022679"/>
    </source>
</evidence>
<evidence type="ECO:0000256" key="5">
    <source>
        <dbReference type="ARBA" id="ARBA00022723"/>
    </source>
</evidence>
<keyword evidence="5" id="KW-0479">Metal-binding</keyword>
<evidence type="ECO:0000256" key="10">
    <source>
        <dbReference type="ARBA" id="ARBA00049244"/>
    </source>
</evidence>
<evidence type="ECO:0000256" key="7">
    <source>
        <dbReference type="ARBA" id="ARBA00022833"/>
    </source>
</evidence>
<dbReference type="FunCoup" id="A0A543AWE2">
    <property type="interactions" value="138"/>
</dbReference>
<keyword evidence="9 11" id="KW-0239">DNA-directed DNA polymerase</keyword>
<feature type="compositionally biased region" description="Pro residues" evidence="12">
    <location>
        <begin position="445"/>
        <end position="471"/>
    </location>
</feature>
<dbReference type="InParanoid" id="A0A543AWE2"/>
<dbReference type="SMART" id="SM00382">
    <property type="entry name" value="AAA"/>
    <property type="match status" value="1"/>
</dbReference>
<comment type="caution">
    <text evidence="14">The sequence shown here is derived from an EMBL/GenBank/DDBJ whole genome shotgun (WGS) entry which is preliminary data.</text>
</comment>
<keyword evidence="8 11" id="KW-0067">ATP-binding</keyword>
<dbReference type="NCBIfam" id="TIGR02397">
    <property type="entry name" value="dnaX_nterm"/>
    <property type="match status" value="1"/>
</dbReference>
<keyword evidence="3 11" id="KW-0548">Nucleotidyltransferase</keyword>
<dbReference type="GO" id="GO:0003677">
    <property type="term" value="F:DNA binding"/>
    <property type="evidence" value="ECO:0007669"/>
    <property type="project" value="InterPro"/>
</dbReference>
<dbReference type="GO" id="GO:0003887">
    <property type="term" value="F:DNA-directed DNA polymerase activity"/>
    <property type="evidence" value="ECO:0007669"/>
    <property type="project" value="UniProtKB-KW"/>
</dbReference>
<dbReference type="InterPro" id="IPR008921">
    <property type="entry name" value="DNA_pol3_clamp-load_cplx_C"/>
</dbReference>
<keyword evidence="15" id="KW-1185">Reference proteome</keyword>
<dbReference type="InterPro" id="IPR050238">
    <property type="entry name" value="DNA_Rep/Repair_Clamp_Loader"/>
</dbReference>
<evidence type="ECO:0000256" key="1">
    <source>
        <dbReference type="ARBA" id="ARBA00006360"/>
    </source>
</evidence>
<dbReference type="Pfam" id="PF13177">
    <property type="entry name" value="DNA_pol3_delta2"/>
    <property type="match status" value="1"/>
</dbReference>
<dbReference type="PANTHER" id="PTHR11669:SF0">
    <property type="entry name" value="PROTEIN STICHEL-LIKE 2"/>
    <property type="match status" value="1"/>
</dbReference>
<dbReference type="GO" id="GO:0009360">
    <property type="term" value="C:DNA polymerase III complex"/>
    <property type="evidence" value="ECO:0007669"/>
    <property type="project" value="InterPro"/>
</dbReference>
<dbReference type="Gene3D" id="1.20.272.10">
    <property type="match status" value="1"/>
</dbReference>